<dbReference type="InterPro" id="IPR035413">
    <property type="entry name" value="Terminase_L_C"/>
</dbReference>
<evidence type="ECO:0000259" key="2">
    <source>
        <dbReference type="Pfam" id="PF17288"/>
    </source>
</evidence>
<evidence type="ECO:0000259" key="1">
    <source>
        <dbReference type="Pfam" id="PF04466"/>
    </source>
</evidence>
<dbReference type="Pfam" id="PF17288">
    <property type="entry name" value="Terminase_3C"/>
    <property type="match status" value="1"/>
</dbReference>
<evidence type="ECO:0000313" key="3">
    <source>
        <dbReference type="EMBL" id="WDC92642.1"/>
    </source>
</evidence>
<feature type="domain" description="Phage terminase large subunit C-terminal" evidence="2">
    <location>
        <begin position="256"/>
        <end position="398"/>
    </location>
</feature>
<gene>
    <name evidence="3" type="ORF">PSR33_05680</name>
</gene>
<dbReference type="Gene3D" id="3.40.50.300">
    <property type="entry name" value="P-loop containing nucleotide triphosphate hydrolases"/>
    <property type="match status" value="1"/>
</dbReference>
<dbReference type="PANTHER" id="PTHR39184">
    <property type="match status" value="1"/>
</dbReference>
<sequence>MKLNFKDPKRVFNKPVYDSLNDYSNFTEIWFGGAASGKSHGVVQKVVLKALKQWKYPRKILFLRKVGTSVKESIFEDVIIRLSEWKILPFCKVNKSNYEITLPNGSVFLFKGMDNPEKIKSIKGLSDVVMEEATEFNQEDYEQLTLRVREPKHKDRQIYLMFNPVSKANWVYKYFFKLTQPDTVIYQSNYKDNRFIDARTKVNIERFKLTNPAWYRIYALGEFATLDKLIYPNYEKRRLDPNSKELKDLPDLFGLDFGYVNDPSAFIRLKVDEANKTIYFIEEFTKVGLLNNQIADAIKSMSYEKELITADAAEKKSIDELIREGIRRVKAAKKGPDSIIQGIQFLQQFKFVVDDRCFKLIEELENYTWIKDKKTSEYINKPVDMFNHVLDAVRYAVEPINGQAAPKFKTYNISL</sequence>
<dbReference type="NCBIfam" id="TIGR01547">
    <property type="entry name" value="phage_term_2"/>
    <property type="match status" value="1"/>
</dbReference>
<proteinExistence type="predicted"/>
<feature type="domain" description="Phage terminase large subunit N-terminal" evidence="1">
    <location>
        <begin position="25"/>
        <end position="222"/>
    </location>
</feature>
<dbReference type="InterPro" id="IPR027417">
    <property type="entry name" value="P-loop_NTPase"/>
</dbReference>
<dbReference type="InterPro" id="IPR006437">
    <property type="entry name" value="Phage_terminase_lsu"/>
</dbReference>
<dbReference type="InterPro" id="IPR052380">
    <property type="entry name" value="Viral_DNA_packaging_terminase"/>
</dbReference>
<name>A0AAJ5REK0_LATCU</name>
<dbReference type="PANTHER" id="PTHR39184:SF1">
    <property type="entry name" value="PBSX PHAGE TERMINASE LARGE SUBUNIT"/>
    <property type="match status" value="1"/>
</dbReference>
<dbReference type="Proteomes" id="UP001215533">
    <property type="component" value="Chromosome"/>
</dbReference>
<protein>
    <submittedName>
        <fullName evidence="3">PBSX family phage terminase large subunit</fullName>
    </submittedName>
</protein>
<accession>A0AAJ5REK0</accession>
<dbReference type="Gene3D" id="3.30.420.280">
    <property type="match status" value="1"/>
</dbReference>
<evidence type="ECO:0000313" key="4">
    <source>
        <dbReference type="Proteomes" id="UP001215533"/>
    </source>
</evidence>
<organism evidence="3 4">
    <name type="scientific">Latilactobacillus curvatus</name>
    <name type="common">Lactobacillus curvatus</name>
    <dbReference type="NCBI Taxonomy" id="28038"/>
    <lineage>
        <taxon>Bacteria</taxon>
        <taxon>Bacillati</taxon>
        <taxon>Bacillota</taxon>
        <taxon>Bacilli</taxon>
        <taxon>Lactobacillales</taxon>
        <taxon>Lactobacillaceae</taxon>
        <taxon>Latilactobacillus</taxon>
    </lineage>
</organism>
<dbReference type="AlphaFoldDB" id="A0AAJ5REK0"/>
<dbReference type="InterPro" id="IPR035412">
    <property type="entry name" value="Terminase_L_N"/>
</dbReference>
<dbReference type="EMBL" id="CP117683">
    <property type="protein sequence ID" value="WDC92642.1"/>
    <property type="molecule type" value="Genomic_DNA"/>
</dbReference>
<dbReference type="Pfam" id="PF04466">
    <property type="entry name" value="Terminase_3"/>
    <property type="match status" value="1"/>
</dbReference>
<reference evidence="3" key="1">
    <citation type="submission" date="2023-02" db="EMBL/GenBank/DDBJ databases">
        <title>Complete genome sequence of Lactobacillus curvatus CACC879 isolated from Pig feces.</title>
        <authorList>
            <person name="Park S."/>
            <person name="Park M.A."/>
            <person name="Kim D.-H."/>
            <person name="Kim Y."/>
        </authorList>
    </citation>
    <scope>NUCLEOTIDE SEQUENCE</scope>
    <source>
        <strain evidence="3">CACC879</strain>
    </source>
</reference>